<feature type="transmembrane region" description="Helical" evidence="12">
    <location>
        <begin position="642"/>
        <end position="662"/>
    </location>
</feature>
<comment type="similarity">
    <text evidence="3">Belongs to the emb family.</text>
</comment>
<feature type="transmembrane region" description="Helical" evidence="12">
    <location>
        <begin position="405"/>
        <end position="431"/>
    </location>
</feature>
<dbReference type="Pfam" id="PF14896">
    <property type="entry name" value="Arabino_trans_C"/>
    <property type="match status" value="1"/>
</dbReference>
<evidence type="ECO:0000256" key="10">
    <source>
        <dbReference type="ARBA" id="ARBA00023316"/>
    </source>
</evidence>
<feature type="transmembrane region" description="Helical" evidence="12">
    <location>
        <begin position="347"/>
        <end position="370"/>
    </location>
</feature>
<evidence type="ECO:0000256" key="6">
    <source>
        <dbReference type="ARBA" id="ARBA00022679"/>
    </source>
</evidence>
<keyword evidence="10" id="KW-0961">Cell wall biogenesis/degradation</keyword>
<evidence type="ECO:0000256" key="9">
    <source>
        <dbReference type="ARBA" id="ARBA00023136"/>
    </source>
</evidence>
<dbReference type="RefSeq" id="WP_269896367.1">
    <property type="nucleotide sequence ID" value="NZ_JAPZPY010000013.1"/>
</dbReference>
<evidence type="ECO:0000256" key="4">
    <source>
        <dbReference type="ARBA" id="ARBA00022475"/>
    </source>
</evidence>
<evidence type="ECO:0000256" key="3">
    <source>
        <dbReference type="ARBA" id="ARBA00008195"/>
    </source>
</evidence>
<evidence type="ECO:0000256" key="1">
    <source>
        <dbReference type="ARBA" id="ARBA00003001"/>
    </source>
</evidence>
<protein>
    <submittedName>
        <fullName evidence="16">Arabinosyltransferase domain-containing protein</fullName>
    </submittedName>
</protein>
<evidence type="ECO:0000256" key="2">
    <source>
        <dbReference type="ARBA" id="ARBA00004651"/>
    </source>
</evidence>
<dbReference type="Gene3D" id="2.60.120.940">
    <property type="entry name" value="EmbC, C-terminal domain, subdomain 2"/>
    <property type="match status" value="1"/>
</dbReference>
<evidence type="ECO:0000259" key="15">
    <source>
        <dbReference type="Pfam" id="PF17689"/>
    </source>
</evidence>
<feature type="transmembrane region" description="Helical" evidence="12">
    <location>
        <begin position="250"/>
        <end position="267"/>
    </location>
</feature>
<evidence type="ECO:0000313" key="17">
    <source>
        <dbReference type="Proteomes" id="UP001142153"/>
    </source>
</evidence>
<dbReference type="InterPro" id="IPR032731">
    <property type="entry name" value="Arabino_trans_C"/>
</dbReference>
<feature type="region of interest" description="Disordered" evidence="11">
    <location>
        <begin position="777"/>
        <end position="803"/>
    </location>
</feature>
<keyword evidence="5" id="KW-0328">Glycosyltransferase</keyword>
<evidence type="ECO:0000259" key="13">
    <source>
        <dbReference type="Pfam" id="PF04602"/>
    </source>
</evidence>
<keyword evidence="17" id="KW-1185">Reference proteome</keyword>
<accession>A0ABT4PZ58</accession>
<feature type="transmembrane region" description="Helical" evidence="12">
    <location>
        <begin position="306"/>
        <end position="326"/>
    </location>
</feature>
<evidence type="ECO:0000256" key="5">
    <source>
        <dbReference type="ARBA" id="ARBA00022676"/>
    </source>
</evidence>
<evidence type="ECO:0000259" key="14">
    <source>
        <dbReference type="Pfam" id="PF14896"/>
    </source>
</evidence>
<evidence type="ECO:0000256" key="11">
    <source>
        <dbReference type="SAM" id="MobiDB-lite"/>
    </source>
</evidence>
<dbReference type="Proteomes" id="UP001142153">
    <property type="component" value="Unassembled WGS sequence"/>
</dbReference>
<keyword evidence="4" id="KW-1003">Cell membrane</keyword>
<feature type="domain" description="Arabinosyltransferas concanavalin like" evidence="15">
    <location>
        <begin position="42"/>
        <end position="201"/>
    </location>
</feature>
<dbReference type="Gene3D" id="2.60.120.610">
    <property type="entry name" value="arabinofuranosyltransferase like domain"/>
    <property type="match status" value="1"/>
</dbReference>
<dbReference type="EMBL" id="JAPZPY010000013">
    <property type="protein sequence ID" value="MCZ8381873.1"/>
    <property type="molecule type" value="Genomic_DNA"/>
</dbReference>
<evidence type="ECO:0000256" key="8">
    <source>
        <dbReference type="ARBA" id="ARBA00022989"/>
    </source>
</evidence>
<keyword evidence="6" id="KW-0808">Transferase</keyword>
<evidence type="ECO:0000256" key="12">
    <source>
        <dbReference type="SAM" id="Phobius"/>
    </source>
</evidence>
<feature type="transmembrane region" description="Helical" evidence="12">
    <location>
        <begin position="600"/>
        <end position="622"/>
    </location>
</feature>
<evidence type="ECO:0000313" key="16">
    <source>
        <dbReference type="EMBL" id="MCZ8381873.1"/>
    </source>
</evidence>
<organism evidence="16 17">
    <name type="scientific">Mycobacterium hippophais</name>
    <dbReference type="NCBI Taxonomy" id="3016340"/>
    <lineage>
        <taxon>Bacteria</taxon>
        <taxon>Bacillati</taxon>
        <taxon>Actinomycetota</taxon>
        <taxon>Actinomycetes</taxon>
        <taxon>Mycobacteriales</taxon>
        <taxon>Mycobacteriaceae</taxon>
        <taxon>Mycobacterium</taxon>
    </lineage>
</organism>
<feature type="transmembrane region" description="Helical" evidence="12">
    <location>
        <begin position="544"/>
        <end position="561"/>
    </location>
</feature>
<dbReference type="Pfam" id="PF04602">
    <property type="entry name" value="Arabinose_trans"/>
    <property type="match status" value="1"/>
</dbReference>
<dbReference type="InterPro" id="IPR040920">
    <property type="entry name" value="Arabino_trans_N"/>
</dbReference>
<proteinExistence type="inferred from homology"/>
<feature type="transmembrane region" description="Helical" evidence="12">
    <location>
        <begin position="515"/>
        <end position="532"/>
    </location>
</feature>
<feature type="transmembrane region" description="Helical" evidence="12">
    <location>
        <begin position="452"/>
        <end position="469"/>
    </location>
</feature>
<dbReference type="InterPro" id="IPR027451">
    <property type="entry name" value="EmbABC_dom1"/>
</dbReference>
<feature type="transmembrane region" description="Helical" evidence="12">
    <location>
        <begin position="674"/>
        <end position="699"/>
    </location>
</feature>
<feature type="transmembrane region" description="Helical" evidence="12">
    <location>
        <begin position="211"/>
        <end position="229"/>
    </location>
</feature>
<feature type="domain" description="Arabinofuranosyltransferase central" evidence="13">
    <location>
        <begin position="205"/>
        <end position="662"/>
    </location>
</feature>
<keyword evidence="9 12" id="KW-0472">Membrane</keyword>
<keyword evidence="8 12" id="KW-1133">Transmembrane helix</keyword>
<dbReference type="Gene3D" id="3.40.190.160">
    <property type="match status" value="1"/>
</dbReference>
<dbReference type="Pfam" id="PF17689">
    <property type="entry name" value="Arabino_trans_N"/>
    <property type="match status" value="1"/>
</dbReference>
<feature type="transmembrane region" description="Helical" evidence="12">
    <location>
        <begin position="567"/>
        <end position="588"/>
    </location>
</feature>
<comment type="function">
    <text evidence="1">Arabinosyl transferase responsible for the polymerization of arabinose into the arabinan of arabinogalactan.</text>
</comment>
<feature type="transmembrane region" description="Helical" evidence="12">
    <location>
        <begin position="20"/>
        <end position="39"/>
    </location>
</feature>
<reference evidence="16" key="1">
    <citation type="submission" date="2022-12" db="EMBL/GenBank/DDBJ databases">
        <authorList>
            <person name="Deng Y."/>
            <person name="Zhang Y.-Q."/>
        </authorList>
    </citation>
    <scope>NUCLEOTIDE SEQUENCE</scope>
    <source>
        <strain evidence="16">CPCC 205372</strain>
    </source>
</reference>
<comment type="subcellular location">
    <subcellularLocation>
        <location evidence="2">Cell membrane</location>
        <topology evidence="2">Multi-pass membrane protein</topology>
    </subcellularLocation>
</comment>
<sequence length="1066" mass="115292">MIGSVNEVRDRSRDVRVARWVATIAGLLGFVMSVATPLLPVTQTTATLNWPQQGQFANVTAPLITQAPVSLTASIPCEVVRGMPRDGGLVLGTAPAEGRDAALNAMLVNVTASRVDVIVRNVVVASVERDRVAGPGCERIDITSTIEGTYAEFVGLTKRDGSPQRSGFPDPNLRPAIVGVFTDLTGPAPPGLEFSAAIDTRFSTQPTTVKLLAMVLGIVCTAVALVALWRLDRLDGRRMRRLIPTRWRTFTAVDAFVVGVFALWYIIGTNSSDDGYQMQMARTAEHSGYMANYFRWFGVPEDPFGWYYNVLALMSQVSTAGIWMRLPDLACSLICWLLLSREVLPRLGPAVIASRPALWAAGLVLIGAWMPFNNGLRPEGQIATGALITYVLIERAVSSGRLAPAALAIFSAAFTLGIQPTGLIAVAALVAGGRPILRIVMRRRQTVRTWPLIAPMLAAGTVILCVVFADQTIATVLEATRIRTAIGPSQEWWTENLRYYYLVLPTVDGAISRRFAFLFTALCLFPALFMMLRRKRIAGIARGPAWRLMGIIFATIFFLMFTPTKWIHHFGLFAAVGGAMAALTTVLMSRTVLRSARNRMAFLALVFFVLALCFASVNGWWYVSNYGVPFNNSVPQLGGVTVSTVFFALFAIAALWAFWLHVSGRRESRVVDRLTAAPVPLAAGFMVVVFIASMVIGVVRQYPTYSNGWANVRAFVGGCGMADDVLVEPDSNAGFLRVAPGRYGPLGPLGGTDPVGFSPNGVPDRIIAEAIRLNNPQPGTDADWNGPRRLPRPGVNGSTVPLPYGLDPARVPVAGTYSTTAQQESTLASAWYELPAADEAHPLVVITAAGTVAGNSVAEGLSSGQTVALEYGRRGPDGAFVPAGRVDPYDIGPTPSWRNLRYPRSEIPADAVAVRVIAEDLNLGQGDWIAVTPPRVPEVKSVQEYVGSEQPVLLDWAVGMAFPCQQPMLHANGVTEVPKFRISPDYFAKLQSTDTWQNGLEGGLLGITDLLLKASVMSTYLSEDWGQDWGSLRRFDTVVDAEPAQLDLGTTTHSGLYSPGRIRIQP</sequence>
<feature type="domain" description="Arabinosyltransferase C-terminal" evidence="14">
    <location>
        <begin position="692"/>
        <end position="1063"/>
    </location>
</feature>
<gene>
    <name evidence="16" type="ORF">O6P37_23680</name>
</gene>
<dbReference type="InterPro" id="IPR042486">
    <property type="entry name" value="Arabino_trans_C_2"/>
</dbReference>
<comment type="caution">
    <text evidence="16">The sequence shown here is derived from an EMBL/GenBank/DDBJ whole genome shotgun (WGS) entry which is preliminary data.</text>
</comment>
<keyword evidence="7 12" id="KW-0812">Transmembrane</keyword>
<dbReference type="InterPro" id="IPR007680">
    <property type="entry name" value="Arabino_trans_central"/>
</dbReference>
<name>A0ABT4PZ58_9MYCO</name>
<evidence type="ECO:0000256" key="7">
    <source>
        <dbReference type="ARBA" id="ARBA00022692"/>
    </source>
</evidence>